<accession>A0A0F5EZG5</accession>
<protein>
    <submittedName>
        <fullName evidence="2">Phage minor tail protein U</fullName>
    </submittedName>
    <submittedName>
        <fullName evidence="1">Phage tail protein</fullName>
    </submittedName>
</protein>
<dbReference type="Proteomes" id="UP000294229">
    <property type="component" value="Unassembled WGS sequence"/>
</dbReference>
<reference evidence="2 3" key="1">
    <citation type="submission" date="2018-06" db="EMBL/GenBank/DDBJ databases">
        <authorList>
            <consortium name="Pathogen Informatics"/>
            <person name="Doyle S."/>
        </authorList>
    </citation>
    <scope>NUCLEOTIDE SEQUENCE [LARGE SCALE GENOMIC DNA]</scope>
    <source>
        <strain evidence="2 3">NCTC10926</strain>
    </source>
</reference>
<dbReference type="EMBL" id="RQXS01000004">
    <property type="protein sequence ID" value="RZN61064.1"/>
    <property type="molecule type" value="Genomic_DNA"/>
</dbReference>
<evidence type="ECO:0000313" key="2">
    <source>
        <dbReference type="EMBL" id="SUU98542.1"/>
    </source>
</evidence>
<dbReference type="InterPro" id="IPR009312">
    <property type="entry name" value="Phage_lambda_GpU-like"/>
</dbReference>
<dbReference type="Pfam" id="PF06141">
    <property type="entry name" value="Phage_tail_U"/>
    <property type="match status" value="1"/>
</dbReference>
<evidence type="ECO:0000313" key="3">
    <source>
        <dbReference type="Proteomes" id="UP000254620"/>
    </source>
</evidence>
<dbReference type="RefSeq" id="WP_046098037.1">
    <property type="nucleotide sequence ID" value="NZ_JBANLW010000069.1"/>
</dbReference>
<sequence>MNIHSEIRKQVLANLQGKIEGIERFINGRPVFADVEKELPAIAVFIDEVMLEEMTMCGNQGDGVLTVGIYLPFYMTEEALDEVAELVTNMLADAEIPALDTFRLAKFSYSYDEAQAAWISANLHYEIQYQQ</sequence>
<reference evidence="1 4" key="2">
    <citation type="submission" date="2018-11" db="EMBL/GenBank/DDBJ databases">
        <title>Sequencing Av. paragallinarum serogroups.</title>
        <authorList>
            <person name="Hellmuth J.E."/>
            <person name="Boucher C.E."/>
            <person name="Cason E.D."/>
        </authorList>
    </citation>
    <scope>NUCLEOTIDE SEQUENCE [LARGE SCALE GENOMIC DNA]</scope>
    <source>
        <strain evidence="1 4">SA-3</strain>
    </source>
</reference>
<organism evidence="1 4">
    <name type="scientific">Avibacterium paragallinarum</name>
    <name type="common">Haemophilus gallinarum</name>
    <dbReference type="NCBI Taxonomy" id="728"/>
    <lineage>
        <taxon>Bacteria</taxon>
        <taxon>Pseudomonadati</taxon>
        <taxon>Pseudomonadota</taxon>
        <taxon>Gammaproteobacteria</taxon>
        <taxon>Pasteurellales</taxon>
        <taxon>Pasteurellaceae</taxon>
        <taxon>Avibacterium</taxon>
    </lineage>
</organism>
<dbReference type="AlphaFoldDB" id="A0A0F5EZG5"/>
<dbReference type="SUPFAM" id="SSF143749">
    <property type="entry name" value="Phage tail protein-like"/>
    <property type="match status" value="1"/>
</dbReference>
<dbReference type="Proteomes" id="UP000254620">
    <property type="component" value="Unassembled WGS sequence"/>
</dbReference>
<proteinExistence type="predicted"/>
<name>A0A0F5EZG5_AVIPA</name>
<gene>
    <name evidence="1" type="ORF">EIG79_01985</name>
    <name evidence="2" type="ORF">NCTC10926_01977</name>
</gene>
<evidence type="ECO:0000313" key="1">
    <source>
        <dbReference type="EMBL" id="RZN61064.1"/>
    </source>
</evidence>
<dbReference type="Gene3D" id="3.30.70.1700">
    <property type="entry name" value="Phage minor tail protein U"/>
    <property type="match status" value="1"/>
</dbReference>
<dbReference type="EMBL" id="UFSW01000001">
    <property type="protein sequence ID" value="SUU98542.1"/>
    <property type="molecule type" value="Genomic_DNA"/>
</dbReference>
<dbReference type="InterPro" id="IPR038512">
    <property type="entry name" value="GpU-like_sf"/>
</dbReference>
<dbReference type="InterPro" id="IPR035934">
    <property type="entry name" value="Phage_tail_protein-like_sf"/>
</dbReference>
<dbReference type="OrthoDB" id="5683808at2"/>
<evidence type="ECO:0000313" key="4">
    <source>
        <dbReference type="Proteomes" id="UP000294229"/>
    </source>
</evidence>